<dbReference type="EMBL" id="CP139487">
    <property type="protein sequence ID" value="WPU65544.1"/>
    <property type="molecule type" value="Genomic_DNA"/>
</dbReference>
<dbReference type="NCBIfam" id="TIGR00531">
    <property type="entry name" value="BCCP"/>
    <property type="match status" value="1"/>
</dbReference>
<name>A0AAX4HRG6_9BACT</name>
<dbReference type="PANTHER" id="PTHR45266">
    <property type="entry name" value="OXALOACETATE DECARBOXYLASE ALPHA CHAIN"/>
    <property type="match status" value="1"/>
</dbReference>
<reference evidence="6 7" key="1">
    <citation type="submission" date="2023-11" db="EMBL/GenBank/DDBJ databases">
        <title>Peredibacter starrii A3.12.</title>
        <authorList>
            <person name="Mitchell R.J."/>
        </authorList>
    </citation>
    <scope>NUCLEOTIDE SEQUENCE [LARGE SCALE GENOMIC DNA]</scope>
    <source>
        <strain evidence="6 7">A3.12</strain>
    </source>
</reference>
<evidence type="ECO:0000256" key="2">
    <source>
        <dbReference type="ARBA" id="ARBA00017562"/>
    </source>
</evidence>
<gene>
    <name evidence="6" type="primary">accB</name>
    <name evidence="6" type="ORF">SOO65_02165</name>
</gene>
<dbReference type="Pfam" id="PF00364">
    <property type="entry name" value="Biotin_lipoyl"/>
    <property type="match status" value="1"/>
</dbReference>
<keyword evidence="6" id="KW-0436">Ligase</keyword>
<evidence type="ECO:0000256" key="3">
    <source>
        <dbReference type="ARBA" id="ARBA00023267"/>
    </source>
</evidence>
<sequence>MKLDTLSIDSLKEIVKVAKEQGVAELQVEAKDFKVSVNFATAPAAVHHVQPIVHQAPVAMAAPAPVAAAAPAKAAANDAGLHVIKSPFVGTFYASPSPGKPVYAKVGDKVKTGQPLCVLEAMKIMNEIDSDVNGEIVEICVDNESLVEYGQPLFKIRK</sequence>
<dbReference type="InterPro" id="IPR000089">
    <property type="entry name" value="Biotin_lipoyl"/>
</dbReference>
<accession>A0AAX4HRG6</accession>
<dbReference type="PRINTS" id="PR01071">
    <property type="entry name" value="ACOABIOTINCC"/>
</dbReference>
<dbReference type="PROSITE" id="PS50968">
    <property type="entry name" value="BIOTINYL_LIPOYL"/>
    <property type="match status" value="1"/>
</dbReference>
<dbReference type="InterPro" id="IPR001249">
    <property type="entry name" value="AcCoA_biotinCC"/>
</dbReference>
<dbReference type="InterPro" id="IPR011053">
    <property type="entry name" value="Single_hybrid_motif"/>
</dbReference>
<proteinExistence type="predicted"/>
<dbReference type="AlphaFoldDB" id="A0AAX4HRG6"/>
<dbReference type="KEGG" id="psti:SOO65_02165"/>
<keyword evidence="7" id="KW-1185">Reference proteome</keyword>
<dbReference type="GO" id="GO:0006633">
    <property type="term" value="P:fatty acid biosynthetic process"/>
    <property type="evidence" value="ECO:0007669"/>
    <property type="project" value="UniProtKB-KW"/>
</dbReference>
<dbReference type="Gene3D" id="2.40.50.100">
    <property type="match status" value="1"/>
</dbReference>
<evidence type="ECO:0000256" key="1">
    <source>
        <dbReference type="ARBA" id="ARBA00003761"/>
    </source>
</evidence>
<dbReference type="PANTHER" id="PTHR45266:SF3">
    <property type="entry name" value="OXALOACETATE DECARBOXYLASE ALPHA CHAIN"/>
    <property type="match status" value="1"/>
</dbReference>
<evidence type="ECO:0000313" key="7">
    <source>
        <dbReference type="Proteomes" id="UP001324634"/>
    </source>
</evidence>
<dbReference type="RefSeq" id="WP_321396218.1">
    <property type="nucleotide sequence ID" value="NZ_CP139487.1"/>
</dbReference>
<dbReference type="InterPro" id="IPR050709">
    <property type="entry name" value="Biotin_Carboxyl_Carrier/Decarb"/>
</dbReference>
<evidence type="ECO:0000313" key="6">
    <source>
        <dbReference type="EMBL" id="WPU65544.1"/>
    </source>
</evidence>
<keyword evidence="4" id="KW-0276">Fatty acid metabolism</keyword>
<dbReference type="SUPFAM" id="SSF51230">
    <property type="entry name" value="Single hybrid motif"/>
    <property type="match status" value="1"/>
</dbReference>
<protein>
    <recommendedName>
        <fullName evidence="2 4">Biotin carboxyl carrier protein of acetyl-CoA carboxylase</fullName>
    </recommendedName>
</protein>
<keyword evidence="4" id="KW-0275">Fatty acid biosynthesis</keyword>
<keyword evidence="3 4" id="KW-0092">Biotin</keyword>
<dbReference type="CDD" id="cd06850">
    <property type="entry name" value="biotinyl_domain"/>
    <property type="match status" value="1"/>
</dbReference>
<keyword evidence="4" id="KW-0444">Lipid biosynthesis</keyword>
<dbReference type="GO" id="GO:0003989">
    <property type="term" value="F:acetyl-CoA carboxylase activity"/>
    <property type="evidence" value="ECO:0007669"/>
    <property type="project" value="InterPro"/>
</dbReference>
<dbReference type="GO" id="GO:0009317">
    <property type="term" value="C:acetyl-CoA carboxylase complex"/>
    <property type="evidence" value="ECO:0007669"/>
    <property type="project" value="InterPro"/>
</dbReference>
<keyword evidence="4" id="KW-0443">Lipid metabolism</keyword>
<evidence type="ECO:0000259" key="5">
    <source>
        <dbReference type="PROSITE" id="PS50968"/>
    </source>
</evidence>
<feature type="domain" description="Lipoyl-binding" evidence="5">
    <location>
        <begin position="81"/>
        <end position="157"/>
    </location>
</feature>
<comment type="pathway">
    <text evidence="4">Lipid metabolism; fatty acid biosynthesis.</text>
</comment>
<evidence type="ECO:0000256" key="4">
    <source>
        <dbReference type="RuleBase" id="RU364072"/>
    </source>
</evidence>
<comment type="function">
    <text evidence="1 4">This protein is a component of the acetyl coenzyme A carboxylase complex; first, biotin carboxylase catalyzes the carboxylation of the carrier protein and then the transcarboxylase transfers the carboxyl group to form malonyl-CoA.</text>
</comment>
<organism evidence="6 7">
    <name type="scientific">Peredibacter starrii</name>
    <dbReference type="NCBI Taxonomy" id="28202"/>
    <lineage>
        <taxon>Bacteria</taxon>
        <taxon>Pseudomonadati</taxon>
        <taxon>Bdellovibrionota</taxon>
        <taxon>Bacteriovoracia</taxon>
        <taxon>Bacteriovoracales</taxon>
        <taxon>Bacteriovoracaceae</taxon>
        <taxon>Peredibacter</taxon>
    </lineage>
</organism>
<dbReference type="Proteomes" id="UP001324634">
    <property type="component" value="Chromosome"/>
</dbReference>